<dbReference type="EnsemblPlants" id="Zm00001eb019410_T001">
    <property type="protein sequence ID" value="Zm00001eb019410_P001"/>
    <property type="gene ID" value="Zm00001eb019410"/>
</dbReference>
<evidence type="ECO:0000313" key="2">
    <source>
        <dbReference type="Proteomes" id="UP000007305"/>
    </source>
</evidence>
<dbReference type="AlphaFoldDB" id="A0A804LLI6"/>
<evidence type="ECO:0000313" key="1">
    <source>
        <dbReference type="EnsemblPlants" id="Zm00001eb019410_P001"/>
    </source>
</evidence>
<proteinExistence type="predicted"/>
<reference evidence="2" key="1">
    <citation type="submission" date="2015-12" db="EMBL/GenBank/DDBJ databases">
        <title>Update maize B73 reference genome by single molecule sequencing technologies.</title>
        <authorList>
            <consortium name="Maize Genome Sequencing Project"/>
            <person name="Ware D."/>
        </authorList>
    </citation>
    <scope>NUCLEOTIDE SEQUENCE [LARGE SCALE GENOMIC DNA]</scope>
    <source>
        <strain evidence="2">cv. B73</strain>
    </source>
</reference>
<dbReference type="Proteomes" id="UP000007305">
    <property type="component" value="Chromosome 1"/>
</dbReference>
<reference evidence="1" key="3">
    <citation type="submission" date="2021-05" db="UniProtKB">
        <authorList>
            <consortium name="EnsemblPlants"/>
        </authorList>
    </citation>
    <scope>IDENTIFICATION</scope>
    <source>
        <strain evidence="1">cv. B73</strain>
    </source>
</reference>
<organism evidence="1 2">
    <name type="scientific">Zea mays</name>
    <name type="common">Maize</name>
    <dbReference type="NCBI Taxonomy" id="4577"/>
    <lineage>
        <taxon>Eukaryota</taxon>
        <taxon>Viridiplantae</taxon>
        <taxon>Streptophyta</taxon>
        <taxon>Embryophyta</taxon>
        <taxon>Tracheophyta</taxon>
        <taxon>Spermatophyta</taxon>
        <taxon>Magnoliopsida</taxon>
        <taxon>Liliopsida</taxon>
        <taxon>Poales</taxon>
        <taxon>Poaceae</taxon>
        <taxon>PACMAD clade</taxon>
        <taxon>Panicoideae</taxon>
        <taxon>Andropogonodae</taxon>
        <taxon>Andropogoneae</taxon>
        <taxon>Tripsacinae</taxon>
        <taxon>Zea</taxon>
    </lineage>
</organism>
<dbReference type="Gramene" id="Zm00001eb019410_T001">
    <property type="protein sequence ID" value="Zm00001eb019410_P001"/>
    <property type="gene ID" value="Zm00001eb019410"/>
</dbReference>
<sequence length="62" mass="7340">MGISSENHLELESQVPCMAERNLRLKVLIFATSKYKYICVHKYTRLLPVYYSCIYLDSTCFR</sequence>
<accession>A0A804LLI6</accession>
<reference evidence="1" key="2">
    <citation type="submission" date="2019-07" db="EMBL/GenBank/DDBJ databases">
        <authorList>
            <person name="Seetharam A."/>
            <person name="Woodhouse M."/>
            <person name="Cannon E."/>
        </authorList>
    </citation>
    <scope>NUCLEOTIDE SEQUENCE [LARGE SCALE GENOMIC DNA]</scope>
    <source>
        <strain evidence="1">cv. B73</strain>
    </source>
</reference>
<keyword evidence="2" id="KW-1185">Reference proteome</keyword>
<dbReference type="InParanoid" id="A0A804LLI6"/>
<protein>
    <submittedName>
        <fullName evidence="1">Uncharacterized protein</fullName>
    </submittedName>
</protein>
<name>A0A804LLI6_MAIZE</name>